<accession>A0A6J5M152</accession>
<dbReference type="EMBL" id="LR796372">
    <property type="protein sequence ID" value="CAB4140524.1"/>
    <property type="molecule type" value="Genomic_DNA"/>
</dbReference>
<evidence type="ECO:0000313" key="2">
    <source>
        <dbReference type="EMBL" id="CAB4140524.1"/>
    </source>
</evidence>
<protein>
    <submittedName>
        <fullName evidence="2">Uncharacterized protein</fullName>
    </submittedName>
</protein>
<name>A0A6J5M152_9CAUD</name>
<keyword evidence="1" id="KW-0175">Coiled coil</keyword>
<proteinExistence type="predicted"/>
<reference evidence="2" key="1">
    <citation type="submission" date="2020-04" db="EMBL/GenBank/DDBJ databases">
        <authorList>
            <person name="Chiriac C."/>
            <person name="Salcher M."/>
            <person name="Ghai R."/>
            <person name="Kavagutti S V."/>
        </authorList>
    </citation>
    <scope>NUCLEOTIDE SEQUENCE</scope>
</reference>
<feature type="coiled-coil region" evidence="1">
    <location>
        <begin position="22"/>
        <end position="49"/>
    </location>
</feature>
<sequence length="67" mass="7721">MSDLKDLIWRIQEKMPVDHAELLDLVNRIEALTAENEKLREALEWAADHEPLLVDEILSRAGLEGEQ</sequence>
<gene>
    <name evidence="2" type="ORF">UFOVP406_32</name>
</gene>
<evidence type="ECO:0000256" key="1">
    <source>
        <dbReference type="SAM" id="Coils"/>
    </source>
</evidence>
<organism evidence="2">
    <name type="scientific">uncultured Caudovirales phage</name>
    <dbReference type="NCBI Taxonomy" id="2100421"/>
    <lineage>
        <taxon>Viruses</taxon>
        <taxon>Duplodnaviria</taxon>
        <taxon>Heunggongvirae</taxon>
        <taxon>Uroviricota</taxon>
        <taxon>Caudoviricetes</taxon>
        <taxon>Peduoviridae</taxon>
        <taxon>Maltschvirus</taxon>
        <taxon>Maltschvirus maltsch</taxon>
    </lineage>
</organism>